<comment type="caution">
    <text evidence="3">The sequence shown here is derived from an EMBL/GenBank/DDBJ whole genome shotgun (WGS) entry which is preliminary data.</text>
</comment>
<organism evidence="3 4">
    <name type="scientific">Jimgerdemannia flammicorona</name>
    <dbReference type="NCBI Taxonomy" id="994334"/>
    <lineage>
        <taxon>Eukaryota</taxon>
        <taxon>Fungi</taxon>
        <taxon>Fungi incertae sedis</taxon>
        <taxon>Mucoromycota</taxon>
        <taxon>Mucoromycotina</taxon>
        <taxon>Endogonomycetes</taxon>
        <taxon>Endogonales</taxon>
        <taxon>Endogonaceae</taxon>
        <taxon>Jimgerdemannia</taxon>
    </lineage>
</organism>
<keyword evidence="2" id="KW-0812">Transmembrane</keyword>
<sequence>MAVSVQREAHETSPMSHVADQHVKIETFLQDISEISRLPPHTPPFPPHSPLPHQMQKRSSKNWLLRLVGYTSLAAAFVSAFLYWYRKYTKDARRLRGRRGDGGDSSVQRRIADAPRTAEPNRAIRRVSSSMRDIASLQNAQATSGAIPNGRPSRSSTPTPLQQQQQQQQQQGGVLSNLGSRLLGGVMSATNTVRRKKKIMTISMKNTILWNPSSDFNSPNHAFHEHSVTLLTRLSQHYHIFLIIHATSDADKSQILTLLNSAKIFQKSRRSPTSPTSPKLRTTNSDSLDLLDTRKILFCSTEEGKTHMVRHLDPAVHIEGGWEMDDGEEIVRSLRKHVPRVIWCITRRRRSSFGVGPKPKDEGVVGPNVEVVEKIVESSVAREVGFVKVEEKDRKRESWA</sequence>
<feature type="compositionally biased region" description="Polar residues" evidence="1">
    <location>
        <begin position="139"/>
        <end position="161"/>
    </location>
</feature>
<dbReference type="InterPro" id="IPR037485">
    <property type="entry name" value="PEX22"/>
</dbReference>
<protein>
    <submittedName>
        <fullName evidence="3">Uncharacterized protein</fullName>
    </submittedName>
</protein>
<feature type="region of interest" description="Disordered" evidence="1">
    <location>
        <begin position="95"/>
        <end position="126"/>
    </location>
</feature>
<evidence type="ECO:0000313" key="4">
    <source>
        <dbReference type="Proteomes" id="UP000274822"/>
    </source>
</evidence>
<proteinExistence type="predicted"/>
<gene>
    <name evidence="3" type="ORF">BC938DRAFT_473950</name>
</gene>
<feature type="compositionally biased region" description="Low complexity" evidence="1">
    <location>
        <begin position="162"/>
        <end position="171"/>
    </location>
</feature>
<dbReference type="PANTHER" id="PTHR34126">
    <property type="entry name" value="PEROXISOME BIOGENESIS PROTEIN 22"/>
    <property type="match status" value="1"/>
</dbReference>
<dbReference type="EMBL" id="RBNJ01001683">
    <property type="protein sequence ID" value="RUS32877.1"/>
    <property type="molecule type" value="Genomic_DNA"/>
</dbReference>
<keyword evidence="2" id="KW-0472">Membrane</keyword>
<dbReference type="Proteomes" id="UP000274822">
    <property type="component" value="Unassembled WGS sequence"/>
</dbReference>
<reference evidence="3 4" key="1">
    <citation type="journal article" date="2018" name="New Phytol.">
        <title>Phylogenomics of Endogonaceae and evolution of mycorrhizas within Mucoromycota.</title>
        <authorList>
            <person name="Chang Y."/>
            <person name="Desiro A."/>
            <person name="Na H."/>
            <person name="Sandor L."/>
            <person name="Lipzen A."/>
            <person name="Clum A."/>
            <person name="Barry K."/>
            <person name="Grigoriev I.V."/>
            <person name="Martin F.M."/>
            <person name="Stajich J.E."/>
            <person name="Smith M.E."/>
            <person name="Bonito G."/>
            <person name="Spatafora J.W."/>
        </authorList>
    </citation>
    <scope>NUCLEOTIDE SEQUENCE [LARGE SCALE GENOMIC DNA]</scope>
    <source>
        <strain evidence="3 4">AD002</strain>
    </source>
</reference>
<name>A0A433QT07_9FUNG</name>
<accession>A0A433QT07</accession>
<keyword evidence="4" id="KW-1185">Reference proteome</keyword>
<evidence type="ECO:0000313" key="3">
    <source>
        <dbReference type="EMBL" id="RUS32877.1"/>
    </source>
</evidence>
<keyword evidence="2" id="KW-1133">Transmembrane helix</keyword>
<dbReference type="AlphaFoldDB" id="A0A433QT07"/>
<dbReference type="GO" id="GO:0007031">
    <property type="term" value="P:peroxisome organization"/>
    <property type="evidence" value="ECO:0007669"/>
    <property type="project" value="InterPro"/>
</dbReference>
<dbReference type="PANTHER" id="PTHR34126:SF1">
    <property type="entry name" value="PEROXISOME BIOGENESIS PROTEIN 22"/>
    <property type="match status" value="1"/>
</dbReference>
<feature type="transmembrane region" description="Helical" evidence="2">
    <location>
        <begin position="63"/>
        <end position="85"/>
    </location>
</feature>
<feature type="region of interest" description="Disordered" evidence="1">
    <location>
        <begin position="139"/>
        <end position="173"/>
    </location>
</feature>
<evidence type="ECO:0000256" key="2">
    <source>
        <dbReference type="SAM" id="Phobius"/>
    </source>
</evidence>
<evidence type="ECO:0000256" key="1">
    <source>
        <dbReference type="SAM" id="MobiDB-lite"/>
    </source>
</evidence>